<dbReference type="NCBIfam" id="TIGR00787">
    <property type="entry name" value="dctP"/>
    <property type="match status" value="1"/>
</dbReference>
<evidence type="ECO:0000256" key="2">
    <source>
        <dbReference type="ARBA" id="ARBA00022448"/>
    </source>
</evidence>
<dbReference type="InterPro" id="IPR004682">
    <property type="entry name" value="TRAP_DctP"/>
</dbReference>
<organism evidence="5 6">
    <name type="scientific">Vreelandella nigrificans</name>
    <dbReference type="NCBI Taxonomy" id="2042704"/>
    <lineage>
        <taxon>Bacteria</taxon>
        <taxon>Pseudomonadati</taxon>
        <taxon>Pseudomonadota</taxon>
        <taxon>Gammaproteobacteria</taxon>
        <taxon>Oceanospirillales</taxon>
        <taxon>Halomonadaceae</taxon>
        <taxon>Vreelandella</taxon>
    </lineage>
</organism>
<evidence type="ECO:0000313" key="5">
    <source>
        <dbReference type="EMBL" id="PCF96403.1"/>
    </source>
</evidence>
<feature type="signal peptide" evidence="4">
    <location>
        <begin position="1"/>
        <end position="41"/>
    </location>
</feature>
<protein>
    <submittedName>
        <fullName evidence="5">C4-dicarboxylate ABC transporter substrate-binding protein</fullName>
    </submittedName>
</protein>
<sequence length="354" mass="38076">MSLQLITSSTSTLSAKPASIKRTLVAAITAATLVAAANASAQTLRFAHVDPDDWTTSKKGAAGHVFKNLVEAETDLTVELYPAGSLGGEVELIEGAQDGTISIAMVSGSYANFCPAVAVTDIPYTFPSAPVAWQVMDGEFGTALAEHCLQQTGLRTLAYGETGFRHFTNSVRPIHSPEDMRGLKFRVQTIPLYLELVRGLGAEPQGISWGEVPTALATGVVDGQENPISVIYGNNFYEFQDYLTLDRHVYGVDHLLINDDIFQSLSDEEQAAVKRAAVVAGTTGRAIQQFNSAEGIAKLEAAGMEITQPTAEQMEAFREAAQPRVQAYLRDELGDDAEWIDRLSSAVDEASARF</sequence>
<evidence type="ECO:0000313" key="6">
    <source>
        <dbReference type="Proteomes" id="UP000218677"/>
    </source>
</evidence>
<evidence type="ECO:0000256" key="3">
    <source>
        <dbReference type="ARBA" id="ARBA00022729"/>
    </source>
</evidence>
<name>A0A2A4HQM8_9GAMM</name>
<keyword evidence="2" id="KW-0813">Transport</keyword>
<accession>A0A2A4HQM8</accession>
<gene>
    <name evidence="5" type="ORF">CPA45_07705</name>
</gene>
<dbReference type="Proteomes" id="UP000218677">
    <property type="component" value="Unassembled WGS sequence"/>
</dbReference>
<dbReference type="InterPro" id="IPR018389">
    <property type="entry name" value="DctP_fam"/>
</dbReference>
<dbReference type="InterPro" id="IPR038404">
    <property type="entry name" value="TRAP_DctP_sf"/>
</dbReference>
<evidence type="ECO:0000256" key="4">
    <source>
        <dbReference type="SAM" id="SignalP"/>
    </source>
</evidence>
<dbReference type="GO" id="GO:0055085">
    <property type="term" value="P:transmembrane transport"/>
    <property type="evidence" value="ECO:0007669"/>
    <property type="project" value="InterPro"/>
</dbReference>
<dbReference type="RefSeq" id="WP_096650973.1">
    <property type="nucleotide sequence ID" value="NZ_NWUX01000004.1"/>
</dbReference>
<reference evidence="6" key="1">
    <citation type="submission" date="2017-09" db="EMBL/GenBank/DDBJ databases">
        <authorList>
            <person name="Cho G.-S."/>
            <person name="Oguntoyinbo F.A."/>
            <person name="Cnockaert M."/>
            <person name="Kabisch J."/>
            <person name="Neve H."/>
            <person name="Bockelmann W."/>
            <person name="Wenning M."/>
            <person name="Franz C.M."/>
            <person name="Vandamme P."/>
        </authorList>
    </citation>
    <scope>NUCLEOTIDE SEQUENCE [LARGE SCALE GENOMIC DNA]</scope>
    <source>
        <strain evidence="6">MBT G8648</strain>
    </source>
</reference>
<dbReference type="OrthoDB" id="9771186at2"/>
<keyword evidence="6" id="KW-1185">Reference proteome</keyword>
<dbReference type="PANTHER" id="PTHR33376:SF7">
    <property type="entry name" value="C4-DICARBOXYLATE-BINDING PROTEIN DCTB"/>
    <property type="match status" value="1"/>
</dbReference>
<comment type="similarity">
    <text evidence="1">Belongs to the bacterial solute-binding protein 7 family.</text>
</comment>
<dbReference type="PANTHER" id="PTHR33376">
    <property type="match status" value="1"/>
</dbReference>
<evidence type="ECO:0000256" key="1">
    <source>
        <dbReference type="ARBA" id="ARBA00009023"/>
    </source>
</evidence>
<feature type="chain" id="PRO_5013331450" evidence="4">
    <location>
        <begin position="42"/>
        <end position="354"/>
    </location>
</feature>
<dbReference type="EMBL" id="NWUX01000004">
    <property type="protein sequence ID" value="PCF96403.1"/>
    <property type="molecule type" value="Genomic_DNA"/>
</dbReference>
<dbReference type="Gene3D" id="3.40.190.170">
    <property type="entry name" value="Bacterial extracellular solute-binding protein, family 7"/>
    <property type="match status" value="1"/>
</dbReference>
<dbReference type="NCBIfam" id="NF037995">
    <property type="entry name" value="TRAP_S1"/>
    <property type="match status" value="1"/>
</dbReference>
<dbReference type="GO" id="GO:0030288">
    <property type="term" value="C:outer membrane-bounded periplasmic space"/>
    <property type="evidence" value="ECO:0007669"/>
    <property type="project" value="InterPro"/>
</dbReference>
<keyword evidence="3 4" id="KW-0732">Signal</keyword>
<proteinExistence type="inferred from homology"/>
<dbReference type="Pfam" id="PF03480">
    <property type="entry name" value="DctP"/>
    <property type="match status" value="1"/>
</dbReference>
<comment type="caution">
    <text evidence="5">The sequence shown here is derived from an EMBL/GenBank/DDBJ whole genome shotgun (WGS) entry which is preliminary data.</text>
</comment>
<dbReference type="AlphaFoldDB" id="A0A2A4HQM8"/>
<dbReference type="PIRSF" id="PIRSF006470">
    <property type="entry name" value="DctB"/>
    <property type="match status" value="1"/>
</dbReference>